<dbReference type="OrthoDB" id="10054572at2759"/>
<dbReference type="EMBL" id="CAJVCH010246554">
    <property type="protein sequence ID" value="CAG7733302.1"/>
    <property type="molecule type" value="Genomic_DNA"/>
</dbReference>
<reference evidence="2" key="1">
    <citation type="submission" date="2021-06" db="EMBL/GenBank/DDBJ databases">
        <authorList>
            <person name="Hodson N. C."/>
            <person name="Mongue J. A."/>
            <person name="Jaron S. K."/>
        </authorList>
    </citation>
    <scope>NUCLEOTIDE SEQUENCE</scope>
</reference>
<keyword evidence="1" id="KW-0812">Transmembrane</keyword>
<evidence type="ECO:0000313" key="3">
    <source>
        <dbReference type="Proteomes" id="UP000708208"/>
    </source>
</evidence>
<keyword evidence="3" id="KW-1185">Reference proteome</keyword>
<proteinExistence type="predicted"/>
<organism evidence="2 3">
    <name type="scientific">Allacma fusca</name>
    <dbReference type="NCBI Taxonomy" id="39272"/>
    <lineage>
        <taxon>Eukaryota</taxon>
        <taxon>Metazoa</taxon>
        <taxon>Ecdysozoa</taxon>
        <taxon>Arthropoda</taxon>
        <taxon>Hexapoda</taxon>
        <taxon>Collembola</taxon>
        <taxon>Symphypleona</taxon>
        <taxon>Sminthuridae</taxon>
        <taxon>Allacma</taxon>
    </lineage>
</organism>
<dbReference type="Proteomes" id="UP000708208">
    <property type="component" value="Unassembled WGS sequence"/>
</dbReference>
<evidence type="ECO:0000313" key="2">
    <source>
        <dbReference type="EMBL" id="CAG7733302.1"/>
    </source>
</evidence>
<name>A0A8J2K6T7_9HEXA</name>
<comment type="caution">
    <text evidence="2">The sequence shown here is derived from an EMBL/GenBank/DDBJ whole genome shotgun (WGS) entry which is preliminary data.</text>
</comment>
<dbReference type="AlphaFoldDB" id="A0A8J2K6T7"/>
<protein>
    <submittedName>
        <fullName evidence="2">Uncharacterized protein</fullName>
    </submittedName>
</protein>
<gene>
    <name evidence="2" type="ORF">AFUS01_LOCUS21755</name>
</gene>
<keyword evidence="1" id="KW-1133">Transmembrane helix</keyword>
<feature type="transmembrane region" description="Helical" evidence="1">
    <location>
        <begin position="38"/>
        <end position="60"/>
    </location>
</feature>
<sequence length="156" mass="17147">MGVTVGVVQMCSYGASIKSMVDDPTRNGTISVYPSSSVYHLACWGVGFVFCLVIGIYMIIKSKDSQENMAVLYDTFFRNSQDQKFVATFEKFQRENQCCGIYTPNDWFIIQFRQRSGGIAGGGGGGGFQDYDGYNQNPSTGKCHLTPPTLPPASYI</sequence>
<evidence type="ECO:0000256" key="1">
    <source>
        <dbReference type="SAM" id="Phobius"/>
    </source>
</evidence>
<keyword evidence="1" id="KW-0472">Membrane</keyword>
<accession>A0A8J2K6T7</accession>